<organism evidence="1 2">
    <name type="scientific">Microseira wollei NIES-4236</name>
    <dbReference type="NCBI Taxonomy" id="2530354"/>
    <lineage>
        <taxon>Bacteria</taxon>
        <taxon>Bacillati</taxon>
        <taxon>Cyanobacteriota</taxon>
        <taxon>Cyanophyceae</taxon>
        <taxon>Oscillatoriophycideae</taxon>
        <taxon>Aerosakkonematales</taxon>
        <taxon>Aerosakkonemataceae</taxon>
        <taxon>Microseira</taxon>
    </lineage>
</organism>
<gene>
    <name evidence="1" type="ORF">MiSe_36920</name>
</gene>
<dbReference type="EMBL" id="BLAY01000055">
    <property type="protein sequence ID" value="GET38932.1"/>
    <property type="molecule type" value="Genomic_DNA"/>
</dbReference>
<evidence type="ECO:0000313" key="2">
    <source>
        <dbReference type="Proteomes" id="UP001050975"/>
    </source>
</evidence>
<reference evidence="1" key="1">
    <citation type="submission" date="2019-10" db="EMBL/GenBank/DDBJ databases">
        <title>Draft genome sequece of Microseira wollei NIES-4236.</title>
        <authorList>
            <person name="Yamaguchi H."/>
            <person name="Suzuki S."/>
            <person name="Kawachi M."/>
        </authorList>
    </citation>
    <scope>NUCLEOTIDE SEQUENCE</scope>
    <source>
        <strain evidence="1">NIES-4236</strain>
    </source>
</reference>
<accession>A0AAV3XEY0</accession>
<comment type="caution">
    <text evidence="1">The sequence shown here is derived from an EMBL/GenBank/DDBJ whole genome shotgun (WGS) entry which is preliminary data.</text>
</comment>
<protein>
    <recommendedName>
        <fullName evidence="3">Transposase</fullName>
    </recommendedName>
</protein>
<name>A0AAV3XEY0_9CYAN</name>
<sequence length="101" mass="11174">MGDCFSCEVDLGLCSGTLKGAATQTKVYHHRVQTAIWGGKDAGNSSINLSLVTALPSPPGLTPAEPKTKVMRQSRDWKPWILARNRVFLRKCCPLLHQKQR</sequence>
<keyword evidence="2" id="KW-1185">Reference proteome</keyword>
<evidence type="ECO:0008006" key="3">
    <source>
        <dbReference type="Google" id="ProtNLM"/>
    </source>
</evidence>
<dbReference type="Proteomes" id="UP001050975">
    <property type="component" value="Unassembled WGS sequence"/>
</dbReference>
<proteinExistence type="predicted"/>
<dbReference type="AlphaFoldDB" id="A0AAV3XEY0"/>
<evidence type="ECO:0000313" key="1">
    <source>
        <dbReference type="EMBL" id="GET38932.1"/>
    </source>
</evidence>